<protein>
    <submittedName>
        <fullName evidence="2">Pilus assembly protein Flp/PilA</fullName>
    </submittedName>
</protein>
<keyword evidence="1" id="KW-0472">Membrane</keyword>
<dbReference type="InParanoid" id="A0A1I4CI84"/>
<proteinExistence type="predicted"/>
<sequence>MQKTYATLVSLVAFAQDRLKRDEKGATAVEYGLMVGLIAVAIIFAVMTLGDDLADLFTDVSTEVGNAGGGGTTTTP</sequence>
<keyword evidence="1" id="KW-1133">Transmembrane helix</keyword>
<dbReference type="InterPro" id="IPR007047">
    <property type="entry name" value="Flp_Fap"/>
</dbReference>
<keyword evidence="1" id="KW-0812">Transmembrane</keyword>
<evidence type="ECO:0000313" key="2">
    <source>
        <dbReference type="EMBL" id="SFK79816.1"/>
    </source>
</evidence>
<dbReference type="EMBL" id="FOSW01000003">
    <property type="protein sequence ID" value="SFK79816.1"/>
    <property type="molecule type" value="Genomic_DNA"/>
</dbReference>
<reference evidence="2 3" key="1">
    <citation type="submission" date="2016-10" db="EMBL/GenBank/DDBJ databases">
        <authorList>
            <person name="de Groot N.N."/>
        </authorList>
    </citation>
    <scope>NUCLEOTIDE SEQUENCE [LARGE SCALE GENOMIC DNA]</scope>
    <source>
        <strain evidence="2 3">DSM 45317</strain>
    </source>
</reference>
<feature type="transmembrane region" description="Helical" evidence="1">
    <location>
        <begin position="31"/>
        <end position="49"/>
    </location>
</feature>
<name>A0A1I4CI84_9ACTN</name>
<evidence type="ECO:0000256" key="1">
    <source>
        <dbReference type="SAM" id="Phobius"/>
    </source>
</evidence>
<dbReference type="Proteomes" id="UP000199152">
    <property type="component" value="Unassembled WGS sequence"/>
</dbReference>
<dbReference type="Pfam" id="PF04964">
    <property type="entry name" value="Flp_Fap"/>
    <property type="match status" value="1"/>
</dbReference>
<dbReference type="STRING" id="504800.SAMN04488085_103479"/>
<organism evidence="2 3">
    <name type="scientific">Geodermatophilus ruber</name>
    <dbReference type="NCBI Taxonomy" id="504800"/>
    <lineage>
        <taxon>Bacteria</taxon>
        <taxon>Bacillati</taxon>
        <taxon>Actinomycetota</taxon>
        <taxon>Actinomycetes</taxon>
        <taxon>Geodermatophilales</taxon>
        <taxon>Geodermatophilaceae</taxon>
        <taxon>Geodermatophilus</taxon>
    </lineage>
</organism>
<accession>A0A1I4CI84</accession>
<keyword evidence="3" id="KW-1185">Reference proteome</keyword>
<gene>
    <name evidence="2" type="ORF">SAMN04488085_103479</name>
</gene>
<dbReference type="AlphaFoldDB" id="A0A1I4CI84"/>
<evidence type="ECO:0000313" key="3">
    <source>
        <dbReference type="Proteomes" id="UP000199152"/>
    </source>
</evidence>
<dbReference type="RefSeq" id="WP_218146148.1">
    <property type="nucleotide sequence ID" value="NZ_FOSW01000003.1"/>
</dbReference>